<dbReference type="SMART" id="SM00304">
    <property type="entry name" value="HAMP"/>
    <property type="match status" value="1"/>
</dbReference>
<comment type="similarity">
    <text evidence="3">Belongs to the methyl-accepting chemotaxis (MCP) protein family.</text>
</comment>
<dbReference type="PANTHER" id="PTHR43531">
    <property type="entry name" value="PROTEIN ICFG"/>
    <property type="match status" value="1"/>
</dbReference>
<dbReference type="RefSeq" id="WP_091458352.1">
    <property type="nucleotide sequence ID" value="NZ_FOGD01000010.1"/>
</dbReference>
<keyword evidence="6" id="KW-0472">Membrane</keyword>
<evidence type="ECO:0000256" key="2">
    <source>
        <dbReference type="ARBA" id="ARBA00022481"/>
    </source>
</evidence>
<dbReference type="CDD" id="cd06225">
    <property type="entry name" value="HAMP"/>
    <property type="match status" value="1"/>
</dbReference>
<dbReference type="PRINTS" id="PR00260">
    <property type="entry name" value="CHEMTRNSDUCR"/>
</dbReference>
<dbReference type="InterPro" id="IPR051310">
    <property type="entry name" value="MCP_chemotaxis"/>
</dbReference>
<dbReference type="InterPro" id="IPR047347">
    <property type="entry name" value="YvaQ-like_sensor"/>
</dbReference>
<dbReference type="Pfam" id="PF00015">
    <property type="entry name" value="MCPsignal"/>
    <property type="match status" value="1"/>
</dbReference>
<name>A0A1H9QBB2_9BURK</name>
<evidence type="ECO:0000313" key="9">
    <source>
        <dbReference type="EMBL" id="SER57698.1"/>
    </source>
</evidence>
<dbReference type="InterPro" id="IPR004090">
    <property type="entry name" value="Chemotax_Me-accpt_rcpt"/>
</dbReference>
<dbReference type="GO" id="GO:0005886">
    <property type="term" value="C:plasma membrane"/>
    <property type="evidence" value="ECO:0007669"/>
    <property type="project" value="TreeGrafter"/>
</dbReference>
<evidence type="ECO:0000259" key="8">
    <source>
        <dbReference type="PROSITE" id="PS50885"/>
    </source>
</evidence>
<feature type="domain" description="HAMP" evidence="8">
    <location>
        <begin position="214"/>
        <end position="267"/>
    </location>
</feature>
<dbReference type="Pfam" id="PF12729">
    <property type="entry name" value="4HB_MCP_1"/>
    <property type="match status" value="1"/>
</dbReference>
<evidence type="ECO:0000256" key="3">
    <source>
        <dbReference type="ARBA" id="ARBA00029447"/>
    </source>
</evidence>
<evidence type="ECO:0000313" key="10">
    <source>
        <dbReference type="Proteomes" id="UP000199766"/>
    </source>
</evidence>
<feature type="coiled-coil region" evidence="5">
    <location>
        <begin position="472"/>
        <end position="510"/>
    </location>
</feature>
<keyword evidence="5" id="KW-0175">Coiled coil</keyword>
<keyword evidence="6" id="KW-0812">Transmembrane</keyword>
<gene>
    <name evidence="9" type="ORF">SAMN02982919_02614</name>
</gene>
<protein>
    <submittedName>
        <fullName evidence="9">Methyl-accepting chemotaxis protein</fullName>
    </submittedName>
</protein>
<keyword evidence="6" id="KW-1133">Transmembrane helix</keyword>
<dbReference type="AlphaFoldDB" id="A0A1H9QBB2"/>
<evidence type="ECO:0000256" key="1">
    <source>
        <dbReference type="ARBA" id="ARBA00004370"/>
    </source>
</evidence>
<keyword evidence="4" id="KW-0807">Transducer</keyword>
<accession>A0A1H9QBB2</accession>
<dbReference type="CDD" id="cd11386">
    <property type="entry name" value="MCP_signal"/>
    <property type="match status" value="1"/>
</dbReference>
<proteinExistence type="inferred from homology"/>
<feature type="transmembrane region" description="Helical" evidence="6">
    <location>
        <begin position="192"/>
        <end position="212"/>
    </location>
</feature>
<evidence type="ECO:0000256" key="5">
    <source>
        <dbReference type="SAM" id="Coils"/>
    </source>
</evidence>
<dbReference type="SMART" id="SM00283">
    <property type="entry name" value="MA"/>
    <property type="match status" value="1"/>
</dbReference>
<dbReference type="Pfam" id="PF00672">
    <property type="entry name" value="HAMP"/>
    <property type="match status" value="1"/>
</dbReference>
<keyword evidence="10" id="KW-1185">Reference proteome</keyword>
<dbReference type="InterPro" id="IPR004089">
    <property type="entry name" value="MCPsignal_dom"/>
</dbReference>
<organism evidence="9 10">
    <name type="scientific">Giesbergeria anulus</name>
    <dbReference type="NCBI Taxonomy" id="180197"/>
    <lineage>
        <taxon>Bacteria</taxon>
        <taxon>Pseudomonadati</taxon>
        <taxon>Pseudomonadota</taxon>
        <taxon>Betaproteobacteria</taxon>
        <taxon>Burkholderiales</taxon>
        <taxon>Comamonadaceae</taxon>
        <taxon>Giesbergeria</taxon>
    </lineage>
</organism>
<dbReference type="PROSITE" id="PS50885">
    <property type="entry name" value="HAMP"/>
    <property type="match status" value="1"/>
</dbReference>
<keyword evidence="2" id="KW-0488">Methylation</keyword>
<dbReference type="SUPFAM" id="SSF58104">
    <property type="entry name" value="Methyl-accepting chemotaxis protein (MCP) signaling domain"/>
    <property type="match status" value="1"/>
</dbReference>
<dbReference type="Gene3D" id="1.10.287.950">
    <property type="entry name" value="Methyl-accepting chemotaxis protein"/>
    <property type="match status" value="1"/>
</dbReference>
<dbReference type="GO" id="GO:0007165">
    <property type="term" value="P:signal transduction"/>
    <property type="evidence" value="ECO:0007669"/>
    <property type="project" value="UniProtKB-KW"/>
</dbReference>
<feature type="transmembrane region" description="Helical" evidence="6">
    <location>
        <begin position="12"/>
        <end position="34"/>
    </location>
</feature>
<dbReference type="Proteomes" id="UP000199766">
    <property type="component" value="Unassembled WGS sequence"/>
</dbReference>
<dbReference type="InterPro" id="IPR024478">
    <property type="entry name" value="HlyB_4HB_MCP"/>
</dbReference>
<dbReference type="GO" id="GO:0004888">
    <property type="term" value="F:transmembrane signaling receptor activity"/>
    <property type="evidence" value="ECO:0007669"/>
    <property type="project" value="InterPro"/>
</dbReference>
<feature type="domain" description="Methyl-accepting transducer" evidence="7">
    <location>
        <begin position="272"/>
        <end position="501"/>
    </location>
</feature>
<comment type="subcellular location">
    <subcellularLocation>
        <location evidence="1">Membrane</location>
    </subcellularLocation>
</comment>
<dbReference type="OrthoDB" id="5441488at2"/>
<dbReference type="InterPro" id="IPR003660">
    <property type="entry name" value="HAMP_dom"/>
</dbReference>
<dbReference type="STRING" id="180197.SAMN02982919_02614"/>
<dbReference type="EMBL" id="FOGD01000010">
    <property type="protein sequence ID" value="SER57698.1"/>
    <property type="molecule type" value="Genomic_DNA"/>
</dbReference>
<dbReference type="PANTHER" id="PTHR43531:SF14">
    <property type="entry name" value="METHYL-ACCEPTING CHEMOTAXIS PROTEIN I-RELATED"/>
    <property type="match status" value="1"/>
</dbReference>
<dbReference type="CDD" id="cd19411">
    <property type="entry name" value="MCP2201-like_sensor"/>
    <property type="match status" value="1"/>
</dbReference>
<evidence type="ECO:0000256" key="4">
    <source>
        <dbReference type="PROSITE-ProRule" id="PRU00284"/>
    </source>
</evidence>
<evidence type="ECO:0000259" key="7">
    <source>
        <dbReference type="PROSITE" id="PS50111"/>
    </source>
</evidence>
<dbReference type="GO" id="GO:0006935">
    <property type="term" value="P:chemotaxis"/>
    <property type="evidence" value="ECO:0007669"/>
    <property type="project" value="InterPro"/>
</dbReference>
<dbReference type="PROSITE" id="PS50111">
    <property type="entry name" value="CHEMOTAXIS_TRANSDUC_2"/>
    <property type="match status" value="1"/>
</dbReference>
<dbReference type="Gene3D" id="6.10.340.10">
    <property type="match status" value="1"/>
</dbReference>
<sequence length="520" mass="55641">MNWGLSQLKIGLRLKLGFGLLMCMMLLMAAIAILQMSRVADANSQLVDEDWVKAEATSTIEALTRANARHTMALVLFMDDAHHAQSKEKIAANRLAIDKALATLEQLVHSAEGKALLAQVREMRGHYVQSFSRVRTLVESGDHAKARQLLQEETLPALDALQGPVDALNSLQQKRVDDTGHYVLREIGTARWLLMAQALAGLVLGTVLALWITRSIVAPLKRAVQIAQQVAAGNLGSPINDIKGRDETTDLLRALREMDEGLSSIVSQVRSGAESMASATRQIAAGNIDLSSRTEEEASALEQTVASMHELTSTVRQNFEHSKTANQIADAASQVAVKGGAVVAQMVHTMEAINVSSRKIADIISVIDGIAFQTNILALNAAVEAARAGEQGRGFAVVASEVRSLAGRAASAAKEIKALIDTSVSNVSEGCVHVERAGATMDEIVVNVRRVTDIMGDITHASQDQSVGIDQINQAMSQMDQVTQSNAALVEQAAAAAQSLEQQAQCLVQAVSVFRLRNDG</sequence>
<reference evidence="9 10" key="1">
    <citation type="submission" date="2016-10" db="EMBL/GenBank/DDBJ databases">
        <authorList>
            <person name="de Groot N.N."/>
        </authorList>
    </citation>
    <scope>NUCLEOTIDE SEQUENCE [LARGE SCALE GENOMIC DNA]</scope>
    <source>
        <strain evidence="9 10">ATCC 35958</strain>
    </source>
</reference>
<dbReference type="FunFam" id="1.10.287.950:FF:000001">
    <property type="entry name" value="Methyl-accepting chemotaxis sensory transducer"/>
    <property type="match status" value="1"/>
</dbReference>
<evidence type="ECO:0000256" key="6">
    <source>
        <dbReference type="SAM" id="Phobius"/>
    </source>
</evidence>